<evidence type="ECO:0000259" key="6">
    <source>
        <dbReference type="PROSITE" id="PS50966"/>
    </source>
</evidence>
<dbReference type="GO" id="GO:0008270">
    <property type="term" value="F:zinc ion binding"/>
    <property type="evidence" value="ECO:0007669"/>
    <property type="project" value="UniProtKB-KW"/>
</dbReference>
<dbReference type="Pfam" id="PF03108">
    <property type="entry name" value="DBD_Tnp_Mut"/>
    <property type="match status" value="1"/>
</dbReference>
<dbReference type="PANTHER" id="PTHR31973:SF187">
    <property type="entry name" value="MUTATOR TRANSPOSASE MUDRA PROTEIN"/>
    <property type="match status" value="1"/>
</dbReference>
<dbReference type="SMART" id="SM00575">
    <property type="entry name" value="ZnF_PMZ"/>
    <property type="match status" value="1"/>
</dbReference>
<dbReference type="InterPro" id="IPR007527">
    <property type="entry name" value="Znf_SWIM"/>
</dbReference>
<keyword evidence="3" id="KW-0862">Zinc</keyword>
<dbReference type="AlphaFoldDB" id="A0AAE0A0Y4"/>
<dbReference type="InterPro" id="IPR004332">
    <property type="entry name" value="Transposase_MuDR"/>
</dbReference>
<evidence type="ECO:0000256" key="3">
    <source>
        <dbReference type="ARBA" id="ARBA00022833"/>
    </source>
</evidence>
<keyword evidence="8" id="KW-1185">Reference proteome</keyword>
<dbReference type="Proteomes" id="UP001281410">
    <property type="component" value="Unassembled WGS sequence"/>
</dbReference>
<dbReference type="PROSITE" id="PS50966">
    <property type="entry name" value="ZF_SWIM"/>
    <property type="match status" value="1"/>
</dbReference>
<proteinExistence type="predicted"/>
<dbReference type="Pfam" id="PF04434">
    <property type="entry name" value="SWIM"/>
    <property type="match status" value="1"/>
</dbReference>
<accession>A0AAE0A0Y4</accession>
<organism evidence="7 8">
    <name type="scientific">Dipteronia sinensis</name>
    <dbReference type="NCBI Taxonomy" id="43782"/>
    <lineage>
        <taxon>Eukaryota</taxon>
        <taxon>Viridiplantae</taxon>
        <taxon>Streptophyta</taxon>
        <taxon>Embryophyta</taxon>
        <taxon>Tracheophyta</taxon>
        <taxon>Spermatophyta</taxon>
        <taxon>Magnoliopsida</taxon>
        <taxon>eudicotyledons</taxon>
        <taxon>Gunneridae</taxon>
        <taxon>Pentapetalae</taxon>
        <taxon>rosids</taxon>
        <taxon>malvids</taxon>
        <taxon>Sapindales</taxon>
        <taxon>Sapindaceae</taxon>
        <taxon>Hippocastanoideae</taxon>
        <taxon>Acereae</taxon>
        <taxon>Dipteronia</taxon>
    </lineage>
</organism>
<keyword evidence="1" id="KW-0479">Metal-binding</keyword>
<evidence type="ECO:0000313" key="7">
    <source>
        <dbReference type="EMBL" id="KAK3198187.1"/>
    </source>
</evidence>
<dbReference type="EMBL" id="JANJYJ010000007">
    <property type="protein sequence ID" value="KAK3198187.1"/>
    <property type="molecule type" value="Genomic_DNA"/>
</dbReference>
<reference evidence="7" key="1">
    <citation type="journal article" date="2023" name="Plant J.">
        <title>Genome sequences and population genomics provide insights into the demographic history, inbreeding, and mutation load of two 'living fossil' tree species of Dipteronia.</title>
        <authorList>
            <person name="Feng Y."/>
            <person name="Comes H.P."/>
            <person name="Chen J."/>
            <person name="Zhu S."/>
            <person name="Lu R."/>
            <person name="Zhang X."/>
            <person name="Li P."/>
            <person name="Qiu J."/>
            <person name="Olsen K.M."/>
            <person name="Qiu Y."/>
        </authorList>
    </citation>
    <scope>NUCLEOTIDE SEQUENCE</scope>
    <source>
        <strain evidence="7">NBL</strain>
    </source>
</reference>
<feature type="region of interest" description="Disordered" evidence="5">
    <location>
        <begin position="376"/>
        <end position="397"/>
    </location>
</feature>
<dbReference type="PANTHER" id="PTHR31973">
    <property type="entry name" value="POLYPROTEIN, PUTATIVE-RELATED"/>
    <property type="match status" value="1"/>
</dbReference>
<name>A0AAE0A0Y4_9ROSI</name>
<evidence type="ECO:0000256" key="2">
    <source>
        <dbReference type="ARBA" id="ARBA00022771"/>
    </source>
</evidence>
<feature type="domain" description="SWIM-type" evidence="6">
    <location>
        <begin position="292"/>
        <end position="324"/>
    </location>
</feature>
<evidence type="ECO:0000313" key="8">
    <source>
        <dbReference type="Proteomes" id="UP001281410"/>
    </source>
</evidence>
<evidence type="ECO:0000256" key="5">
    <source>
        <dbReference type="SAM" id="MobiDB-lite"/>
    </source>
</evidence>
<dbReference type="InterPro" id="IPR006564">
    <property type="entry name" value="Znf_PMZ"/>
</dbReference>
<sequence length="421" mass="48590">MSMLGRSISDNSMEEDQLSNTASLKFDQFDVMDNNSDEDEGISRHVRDRRGIHYKEADNGRVVLEVRYLFNNPHHFTQVLRDLVVQEGFQLRRIKNDKDRYTAVCAYEGCSWRIHASLMEDRTTFMIKTLHPRHYCQKVHKNQKAAASWVANRFKVLNKENPYIKVKFLAREKHRIYGLNLPAYTLYRTKNRVLNKTDKENEESCDMLYNYSFMIRERNLGSMAYLQTISSDSSAPARPSMLLTTMSNQSTQPTISMNAGTTYPFIDGEHKKKNVLCASDNGYEVKDGIKFYIVNFETQSCDCCLWELSGILCKHVMAIITAKRMQGQDFMNDYLTKEAYMRIYNNVIHLIPDQAAWPTIKPRKVIPPIHKRMSGCPKKNRKCGPEEGPKQKRNGGVKCRGCGEFGHNMRTCKAKEGGRGK</sequence>
<evidence type="ECO:0000256" key="1">
    <source>
        <dbReference type="ARBA" id="ARBA00022723"/>
    </source>
</evidence>
<protein>
    <recommendedName>
        <fullName evidence="6">SWIM-type domain-containing protein</fullName>
    </recommendedName>
</protein>
<keyword evidence="2 4" id="KW-0863">Zinc-finger</keyword>
<gene>
    <name evidence="7" type="ORF">Dsin_021602</name>
</gene>
<comment type="caution">
    <text evidence="7">The sequence shown here is derived from an EMBL/GenBank/DDBJ whole genome shotgun (WGS) entry which is preliminary data.</text>
</comment>
<evidence type="ECO:0000256" key="4">
    <source>
        <dbReference type="PROSITE-ProRule" id="PRU00325"/>
    </source>
</evidence>